<evidence type="ECO:0000313" key="3">
    <source>
        <dbReference type="Proteomes" id="UP000606974"/>
    </source>
</evidence>
<feature type="region of interest" description="Disordered" evidence="1">
    <location>
        <begin position="35"/>
        <end position="77"/>
    </location>
</feature>
<protein>
    <submittedName>
        <fullName evidence="2">Uncharacterized protein</fullName>
    </submittedName>
</protein>
<organism evidence="2 3">
    <name type="scientific">Endocarpon pusillum</name>
    <dbReference type="NCBI Taxonomy" id="364733"/>
    <lineage>
        <taxon>Eukaryota</taxon>
        <taxon>Fungi</taxon>
        <taxon>Dikarya</taxon>
        <taxon>Ascomycota</taxon>
        <taxon>Pezizomycotina</taxon>
        <taxon>Eurotiomycetes</taxon>
        <taxon>Chaetothyriomycetidae</taxon>
        <taxon>Verrucariales</taxon>
        <taxon>Verrucariaceae</taxon>
        <taxon>Endocarpon</taxon>
    </lineage>
</organism>
<proteinExistence type="predicted"/>
<gene>
    <name evidence="2" type="ORF">GJ744_006996</name>
</gene>
<name>A0A8H7A6M9_9EURO</name>
<sequence>MTSHASRVRLSLTSSQQGKGSKFFQQIASLFLQDKAMSSKRGPETPATPSRGRARSGSTPSYDGSPRPKRLRLSEPKTPLESRRCNWCRRCFGRLARLTAGDVVECITSARAVRCRNCALSNRSAAGCVVVPQELQGEAASVVVLYQRFRAHDGSTTMQDVRAAAQHLIDQFRAADRRSGGVRDNPSLGVRAPPPLGVTDATGQRIADALEALVALLARVHGQENPLGGGDSDDD</sequence>
<accession>A0A8H7A6M9</accession>
<comment type="caution">
    <text evidence="2">The sequence shown here is derived from an EMBL/GenBank/DDBJ whole genome shotgun (WGS) entry which is preliminary data.</text>
</comment>
<keyword evidence="3" id="KW-1185">Reference proteome</keyword>
<dbReference type="Proteomes" id="UP000606974">
    <property type="component" value="Unassembled WGS sequence"/>
</dbReference>
<feature type="region of interest" description="Disordered" evidence="1">
    <location>
        <begin position="177"/>
        <end position="196"/>
    </location>
</feature>
<reference evidence="2" key="1">
    <citation type="submission" date="2020-02" db="EMBL/GenBank/DDBJ databases">
        <authorList>
            <person name="Palmer J.M."/>
        </authorList>
    </citation>
    <scope>NUCLEOTIDE SEQUENCE</scope>
    <source>
        <strain evidence="2">EPUS1.4</strain>
        <tissue evidence="2">Thallus</tissue>
    </source>
</reference>
<dbReference type="AlphaFoldDB" id="A0A8H7A6M9"/>
<evidence type="ECO:0000256" key="1">
    <source>
        <dbReference type="SAM" id="MobiDB-lite"/>
    </source>
</evidence>
<dbReference type="EMBL" id="JAACFV010000327">
    <property type="protein sequence ID" value="KAF7502127.1"/>
    <property type="molecule type" value="Genomic_DNA"/>
</dbReference>
<feature type="region of interest" description="Disordered" evidence="1">
    <location>
        <begin position="1"/>
        <end position="20"/>
    </location>
</feature>
<evidence type="ECO:0000313" key="2">
    <source>
        <dbReference type="EMBL" id="KAF7502127.1"/>
    </source>
</evidence>